<feature type="non-terminal residue" evidence="2">
    <location>
        <position position="1"/>
    </location>
</feature>
<dbReference type="EMBL" id="JACEIK010000478">
    <property type="protein sequence ID" value="MCD7457803.1"/>
    <property type="molecule type" value="Genomic_DNA"/>
</dbReference>
<feature type="region of interest" description="Disordered" evidence="1">
    <location>
        <begin position="1"/>
        <end position="90"/>
    </location>
</feature>
<evidence type="ECO:0000313" key="3">
    <source>
        <dbReference type="Proteomes" id="UP000823775"/>
    </source>
</evidence>
<reference evidence="2 3" key="1">
    <citation type="journal article" date="2021" name="BMC Genomics">
        <title>Datura genome reveals duplications of psychoactive alkaloid biosynthetic genes and high mutation rate following tissue culture.</title>
        <authorList>
            <person name="Rajewski A."/>
            <person name="Carter-House D."/>
            <person name="Stajich J."/>
            <person name="Litt A."/>
        </authorList>
    </citation>
    <scope>NUCLEOTIDE SEQUENCE [LARGE SCALE GENOMIC DNA]</scope>
    <source>
        <strain evidence="2">AR-01</strain>
    </source>
</reference>
<organism evidence="2 3">
    <name type="scientific">Datura stramonium</name>
    <name type="common">Jimsonweed</name>
    <name type="synonym">Common thornapple</name>
    <dbReference type="NCBI Taxonomy" id="4076"/>
    <lineage>
        <taxon>Eukaryota</taxon>
        <taxon>Viridiplantae</taxon>
        <taxon>Streptophyta</taxon>
        <taxon>Embryophyta</taxon>
        <taxon>Tracheophyta</taxon>
        <taxon>Spermatophyta</taxon>
        <taxon>Magnoliopsida</taxon>
        <taxon>eudicotyledons</taxon>
        <taxon>Gunneridae</taxon>
        <taxon>Pentapetalae</taxon>
        <taxon>asterids</taxon>
        <taxon>lamiids</taxon>
        <taxon>Solanales</taxon>
        <taxon>Solanaceae</taxon>
        <taxon>Solanoideae</taxon>
        <taxon>Datureae</taxon>
        <taxon>Datura</taxon>
    </lineage>
</organism>
<name>A0ABS8SG36_DATST</name>
<proteinExistence type="predicted"/>
<keyword evidence="3" id="KW-1185">Reference proteome</keyword>
<accession>A0ABS8SG36</accession>
<evidence type="ECO:0000256" key="1">
    <source>
        <dbReference type="SAM" id="MobiDB-lite"/>
    </source>
</evidence>
<sequence>TFSDGSGNPQHHHHRPSPDAYRGPGHHRAFDNPPRHPTDTAVDTGGGGGGVDCGRLHSSYQMPPPPRPLSGQKRSYSSPGISALGNGGVEGWGTAAPATRIGNGRDAARPATQWEWGWSAEWGSSAGRDNLYDKNEMTRMGIPSFVMDQRESLLTPRPPLFNLFSHLVFSLTKFLLSSIANSRKR</sequence>
<comment type="caution">
    <text evidence="2">The sequence shown here is derived from an EMBL/GenBank/DDBJ whole genome shotgun (WGS) entry which is preliminary data.</text>
</comment>
<gene>
    <name evidence="2" type="ORF">HAX54_036198</name>
</gene>
<dbReference type="Proteomes" id="UP000823775">
    <property type="component" value="Unassembled WGS sequence"/>
</dbReference>
<feature type="compositionally biased region" description="Basic and acidic residues" evidence="1">
    <location>
        <begin position="28"/>
        <end position="38"/>
    </location>
</feature>
<protein>
    <submittedName>
        <fullName evidence="2">Uncharacterized protein</fullName>
    </submittedName>
</protein>
<evidence type="ECO:0000313" key="2">
    <source>
        <dbReference type="EMBL" id="MCD7457803.1"/>
    </source>
</evidence>